<evidence type="ECO:0000256" key="1">
    <source>
        <dbReference type="SAM" id="MobiDB-lite"/>
    </source>
</evidence>
<dbReference type="Proteomes" id="UP001589748">
    <property type="component" value="Unassembled WGS sequence"/>
</dbReference>
<dbReference type="Pfam" id="PF17937">
    <property type="entry name" value="TetR_C_28"/>
    <property type="match status" value="1"/>
</dbReference>
<feature type="domain" description="TetR transcriptional regulator CgmR-like C-terminal" evidence="2">
    <location>
        <begin position="74"/>
        <end position="172"/>
    </location>
</feature>
<keyword evidence="4" id="KW-1185">Reference proteome</keyword>
<dbReference type="InterPro" id="IPR041479">
    <property type="entry name" value="TetR_CgmR_C"/>
</dbReference>
<evidence type="ECO:0000313" key="4">
    <source>
        <dbReference type="Proteomes" id="UP001589748"/>
    </source>
</evidence>
<comment type="caution">
    <text evidence="3">The sequence shown here is derived from an EMBL/GenBank/DDBJ whole genome shotgun (WGS) entry which is preliminary data.</text>
</comment>
<feature type="region of interest" description="Disordered" evidence="1">
    <location>
        <begin position="26"/>
        <end position="47"/>
    </location>
</feature>
<dbReference type="Gene3D" id="1.10.357.10">
    <property type="entry name" value="Tetracycline Repressor, domain 2"/>
    <property type="match status" value="1"/>
</dbReference>
<dbReference type="SUPFAM" id="SSF48498">
    <property type="entry name" value="Tetracyclin repressor-like, C-terminal domain"/>
    <property type="match status" value="1"/>
</dbReference>
<evidence type="ECO:0000259" key="2">
    <source>
        <dbReference type="Pfam" id="PF17937"/>
    </source>
</evidence>
<dbReference type="RefSeq" id="WP_380137475.1">
    <property type="nucleotide sequence ID" value="NZ_JBHLUI010000008.1"/>
</dbReference>
<dbReference type="EMBL" id="JBHMDM010000007">
    <property type="protein sequence ID" value="MFB9378062.1"/>
    <property type="molecule type" value="Genomic_DNA"/>
</dbReference>
<gene>
    <name evidence="3" type="ORF">ACFFVI_13905</name>
</gene>
<dbReference type="InterPro" id="IPR036271">
    <property type="entry name" value="Tet_transcr_reg_TetR-rel_C_sf"/>
</dbReference>
<organism evidence="3 4">
    <name type="scientific">Kineococcus gynurae</name>
    <dbReference type="NCBI Taxonomy" id="452979"/>
    <lineage>
        <taxon>Bacteria</taxon>
        <taxon>Bacillati</taxon>
        <taxon>Actinomycetota</taxon>
        <taxon>Actinomycetes</taxon>
        <taxon>Kineosporiales</taxon>
        <taxon>Kineosporiaceae</taxon>
        <taxon>Kineococcus</taxon>
    </lineage>
</organism>
<name>A0ABV5LVE5_9ACTN</name>
<proteinExistence type="predicted"/>
<protein>
    <recommendedName>
        <fullName evidence="2">TetR transcriptional regulator CgmR-like C-terminal domain-containing protein</fullName>
    </recommendedName>
</protein>
<accession>A0ABV5LVE5</accession>
<reference evidence="3 4" key="1">
    <citation type="submission" date="2024-09" db="EMBL/GenBank/DDBJ databases">
        <authorList>
            <person name="Sun Q."/>
            <person name="Mori K."/>
        </authorList>
    </citation>
    <scope>NUCLEOTIDE SEQUENCE [LARGE SCALE GENOMIC DNA]</scope>
    <source>
        <strain evidence="3 4">TISTR 1856</strain>
    </source>
</reference>
<evidence type="ECO:0000313" key="3">
    <source>
        <dbReference type="EMBL" id="MFB9378062.1"/>
    </source>
</evidence>
<sequence>MADWGSVWQEALAALDVEALRTTLRAALPPDGDDPGDGAEHRDADGADPLPEVVDALVAGFTEALLGGPEPAHRSYLDYVLPGAGTSSRTVAPEPKAALLMLLVLLDAGAAARARHHFGRWQAALAAAAPDERTAWACRFLADGWWFAAAFDLAPVRAAEAARVRAALLDLALPTAGSDDGNP</sequence>